<evidence type="ECO:0000256" key="1">
    <source>
        <dbReference type="ARBA" id="ARBA00001686"/>
    </source>
</evidence>
<dbReference type="Pfam" id="PF19274">
    <property type="entry name" value="PI4K_N"/>
    <property type="match status" value="3"/>
</dbReference>
<protein>
    <recommendedName>
        <fullName evidence="3">1-phosphatidylinositol 4-kinase</fullName>
        <ecNumber evidence="3">2.7.1.67</ecNumber>
    </recommendedName>
</protein>
<dbReference type="InterPro" id="IPR011989">
    <property type="entry name" value="ARM-like"/>
</dbReference>
<evidence type="ECO:0000256" key="7">
    <source>
        <dbReference type="ARBA" id="ARBA00022840"/>
    </source>
</evidence>
<reference evidence="11" key="1">
    <citation type="journal article" date="2020" name="Fungal Divers.">
        <title>Resolving the Mortierellaceae phylogeny through synthesis of multi-gene phylogenetics and phylogenomics.</title>
        <authorList>
            <person name="Vandepol N."/>
            <person name="Liber J."/>
            <person name="Desiro A."/>
            <person name="Na H."/>
            <person name="Kennedy M."/>
            <person name="Barry K."/>
            <person name="Grigoriev I.V."/>
            <person name="Miller A.N."/>
            <person name="O'Donnell K."/>
            <person name="Stajich J.E."/>
            <person name="Bonito G."/>
        </authorList>
    </citation>
    <scope>NUCLEOTIDE SEQUENCE</scope>
    <source>
        <strain evidence="11">KOD1015</strain>
    </source>
</reference>
<dbReference type="SUPFAM" id="SSF56112">
    <property type="entry name" value="Protein kinase-like (PK-like)"/>
    <property type="match status" value="1"/>
</dbReference>
<organism evidence="11 12">
    <name type="scientific">Lunasporangiospora selenospora</name>
    <dbReference type="NCBI Taxonomy" id="979761"/>
    <lineage>
        <taxon>Eukaryota</taxon>
        <taxon>Fungi</taxon>
        <taxon>Fungi incertae sedis</taxon>
        <taxon>Mucoromycota</taxon>
        <taxon>Mortierellomycotina</taxon>
        <taxon>Mortierellomycetes</taxon>
        <taxon>Mortierellales</taxon>
        <taxon>Mortierellaceae</taxon>
        <taxon>Lunasporangiospora</taxon>
    </lineage>
</organism>
<evidence type="ECO:0000313" key="12">
    <source>
        <dbReference type="Proteomes" id="UP000780801"/>
    </source>
</evidence>
<dbReference type="InterPro" id="IPR011009">
    <property type="entry name" value="Kinase-like_dom_sf"/>
</dbReference>
<dbReference type="GO" id="GO:0004430">
    <property type="term" value="F:1-phosphatidylinositol 4-kinase activity"/>
    <property type="evidence" value="ECO:0007669"/>
    <property type="project" value="UniProtKB-EC"/>
</dbReference>
<dbReference type="InterPro" id="IPR018936">
    <property type="entry name" value="PI3/4_kinase_CS"/>
</dbReference>
<feature type="region of interest" description="Disordered" evidence="8">
    <location>
        <begin position="289"/>
        <end position="311"/>
    </location>
</feature>
<dbReference type="PROSITE" id="PS00915">
    <property type="entry name" value="PI3_4_KINASE_1"/>
    <property type="match status" value="1"/>
</dbReference>
<dbReference type="EMBL" id="JAABOA010000259">
    <property type="protein sequence ID" value="KAF9585078.1"/>
    <property type="molecule type" value="Genomic_DNA"/>
</dbReference>
<feature type="domain" description="PIK helical" evidence="10">
    <location>
        <begin position="1414"/>
        <end position="1600"/>
    </location>
</feature>
<dbReference type="Pfam" id="PF00613">
    <property type="entry name" value="PI3Ka"/>
    <property type="match status" value="1"/>
</dbReference>
<keyword evidence="6 11" id="KW-0418">Kinase</keyword>
<evidence type="ECO:0000256" key="8">
    <source>
        <dbReference type="SAM" id="MobiDB-lite"/>
    </source>
</evidence>
<dbReference type="InterPro" id="IPR045495">
    <property type="entry name" value="PI4K_N"/>
</dbReference>
<dbReference type="PROSITE" id="PS50290">
    <property type="entry name" value="PI3_4_KINASE_3"/>
    <property type="match status" value="1"/>
</dbReference>
<dbReference type="GO" id="GO:0005524">
    <property type="term" value="F:ATP binding"/>
    <property type="evidence" value="ECO:0007669"/>
    <property type="project" value="UniProtKB-KW"/>
</dbReference>
<dbReference type="FunFam" id="1.10.1070.11:FF:000012">
    <property type="entry name" value="Phosphatidylinositol 4-kinase alpha 1"/>
    <property type="match status" value="1"/>
</dbReference>
<comment type="caution">
    <text evidence="11">The sequence shown here is derived from an EMBL/GenBank/DDBJ whole genome shotgun (WGS) entry which is preliminary data.</text>
</comment>
<evidence type="ECO:0000259" key="9">
    <source>
        <dbReference type="PROSITE" id="PS50290"/>
    </source>
</evidence>
<dbReference type="SMART" id="SM00145">
    <property type="entry name" value="PI3Ka"/>
    <property type="match status" value="1"/>
</dbReference>
<dbReference type="InterPro" id="IPR042236">
    <property type="entry name" value="PI3K_accessory_sf"/>
</dbReference>
<dbReference type="GO" id="GO:0046854">
    <property type="term" value="P:phosphatidylinositol phosphate biosynthetic process"/>
    <property type="evidence" value="ECO:0007669"/>
    <property type="project" value="InterPro"/>
</dbReference>
<keyword evidence="7" id="KW-0067">ATP-binding</keyword>
<dbReference type="GO" id="GO:0005886">
    <property type="term" value="C:plasma membrane"/>
    <property type="evidence" value="ECO:0007669"/>
    <property type="project" value="TreeGrafter"/>
</dbReference>
<dbReference type="Gene3D" id="3.30.1010.10">
    <property type="entry name" value="Phosphatidylinositol 3-kinase Catalytic Subunit, Chain A, domain 4"/>
    <property type="match status" value="1"/>
</dbReference>
<dbReference type="InterPro" id="IPR000403">
    <property type="entry name" value="PI3/4_kinase_cat_dom"/>
</dbReference>
<dbReference type="GO" id="GO:0005737">
    <property type="term" value="C:cytoplasm"/>
    <property type="evidence" value="ECO:0007669"/>
    <property type="project" value="TreeGrafter"/>
</dbReference>
<dbReference type="Gene3D" id="1.25.40.70">
    <property type="entry name" value="Phosphatidylinositol 3-kinase, accessory domain (PIK)"/>
    <property type="match status" value="1"/>
</dbReference>
<dbReference type="FunFam" id="3.30.1010.10:FF:000014">
    <property type="entry name" value="Phosphatidylinositol 4-kinase STT4"/>
    <property type="match status" value="1"/>
</dbReference>
<evidence type="ECO:0000256" key="4">
    <source>
        <dbReference type="ARBA" id="ARBA00022679"/>
    </source>
</evidence>
<evidence type="ECO:0000259" key="10">
    <source>
        <dbReference type="PROSITE" id="PS51545"/>
    </source>
</evidence>
<comment type="similarity">
    <text evidence="2">Belongs to the PI3/PI4-kinase family. Type III PI4K subfamily.</text>
</comment>
<dbReference type="GO" id="GO:0048015">
    <property type="term" value="P:phosphatidylinositol-mediated signaling"/>
    <property type="evidence" value="ECO:0007669"/>
    <property type="project" value="TreeGrafter"/>
</dbReference>
<dbReference type="Gene3D" id="1.10.1070.11">
    <property type="entry name" value="Phosphatidylinositol 3-/4-kinase, catalytic domain"/>
    <property type="match status" value="1"/>
</dbReference>
<name>A0A9P6G084_9FUNG</name>
<feature type="region of interest" description="Disordered" evidence="8">
    <location>
        <begin position="38"/>
        <end position="62"/>
    </location>
</feature>
<dbReference type="SMART" id="SM00146">
    <property type="entry name" value="PI3Kc"/>
    <property type="match status" value="1"/>
</dbReference>
<dbReference type="Pfam" id="PF00454">
    <property type="entry name" value="PI3_PI4_kinase"/>
    <property type="match status" value="1"/>
</dbReference>
<keyword evidence="5" id="KW-0547">Nucleotide-binding</keyword>
<evidence type="ECO:0000256" key="2">
    <source>
        <dbReference type="ARBA" id="ARBA00006209"/>
    </source>
</evidence>
<evidence type="ECO:0000256" key="3">
    <source>
        <dbReference type="ARBA" id="ARBA00012169"/>
    </source>
</evidence>
<dbReference type="InterPro" id="IPR015433">
    <property type="entry name" value="PI3/4_kinase"/>
</dbReference>
<dbReference type="PANTHER" id="PTHR10048">
    <property type="entry name" value="PHOSPHATIDYLINOSITOL KINASE"/>
    <property type="match status" value="1"/>
</dbReference>
<dbReference type="Proteomes" id="UP000780801">
    <property type="component" value="Unassembled WGS sequence"/>
</dbReference>
<keyword evidence="12" id="KW-1185">Reference proteome</keyword>
<dbReference type="OrthoDB" id="10264149at2759"/>
<comment type="catalytic activity">
    <reaction evidence="1">
        <text>a 1,2-diacyl-sn-glycero-3-phospho-(1D-myo-inositol) + ATP = a 1,2-diacyl-sn-glycero-3-phospho-(1D-myo-inositol 4-phosphate) + ADP + H(+)</text>
        <dbReference type="Rhea" id="RHEA:19877"/>
        <dbReference type="ChEBI" id="CHEBI:15378"/>
        <dbReference type="ChEBI" id="CHEBI:30616"/>
        <dbReference type="ChEBI" id="CHEBI:57880"/>
        <dbReference type="ChEBI" id="CHEBI:58178"/>
        <dbReference type="ChEBI" id="CHEBI:456216"/>
        <dbReference type="EC" id="2.7.1.67"/>
    </reaction>
</comment>
<feature type="compositionally biased region" description="Low complexity" evidence="8">
    <location>
        <begin position="291"/>
        <end position="300"/>
    </location>
</feature>
<dbReference type="FunFam" id="1.25.40.70:FF:000011">
    <property type="entry name" value="Phosphatidylinositol 4-kinase alpha"/>
    <property type="match status" value="1"/>
</dbReference>
<dbReference type="PROSITE" id="PS51545">
    <property type="entry name" value="PIK_HELICAL"/>
    <property type="match status" value="1"/>
</dbReference>
<dbReference type="SUPFAM" id="SSF48371">
    <property type="entry name" value="ARM repeat"/>
    <property type="match status" value="2"/>
</dbReference>
<evidence type="ECO:0000256" key="5">
    <source>
        <dbReference type="ARBA" id="ARBA00022741"/>
    </source>
</evidence>
<evidence type="ECO:0000256" key="6">
    <source>
        <dbReference type="ARBA" id="ARBA00022777"/>
    </source>
</evidence>
<gene>
    <name evidence="11" type="primary">STT4_2</name>
    <name evidence="11" type="ORF">BGW38_003986</name>
</gene>
<dbReference type="PROSITE" id="PS00916">
    <property type="entry name" value="PI3_4_KINASE_2"/>
    <property type="match status" value="1"/>
</dbReference>
<evidence type="ECO:0000313" key="11">
    <source>
        <dbReference type="EMBL" id="KAF9585078.1"/>
    </source>
</evidence>
<dbReference type="CDD" id="cd05167">
    <property type="entry name" value="PI4Kc_III_alpha"/>
    <property type="match status" value="1"/>
</dbReference>
<accession>A0A9P6G084</accession>
<dbReference type="EC" id="2.7.1.67" evidence="3"/>
<dbReference type="PANTHER" id="PTHR10048:SF15">
    <property type="entry name" value="PHOSPHATIDYLINOSITOL 4-KINASE ALPHA"/>
    <property type="match status" value="1"/>
</dbReference>
<feature type="domain" description="PI3K/PI4K catalytic" evidence="9">
    <location>
        <begin position="1692"/>
        <end position="1969"/>
    </location>
</feature>
<dbReference type="InterPro" id="IPR036940">
    <property type="entry name" value="PI3/4_kinase_cat_sf"/>
</dbReference>
<proteinExistence type="inferred from homology"/>
<keyword evidence="4" id="KW-0808">Transferase</keyword>
<sequence>MPALDFDLHAQILSSLASTLARDQATTTDEVHRLIGAGPTLSFSSQPSTPKPQPNGSPVAIGEGAVDNTLVEGGLMTMRHQHALLAQAKFAAESSGQFDHDLVPRLCGYLYSLPKYRFNDGLGLKGKSPADSLTFNLVTHLLAIADKRPASRKDILDAVWKYLDKLSTLALSESSEKICEFVLPSLNGILTALEASTLNFEPTDFADLVSHSNTLLSQELSEQLRKAIEATKQEPFRTSYARRVLAAYARDGIIHSSHRVILQVLTVKRNVLARILGTSITNAKDEVNGAQGRRGQQNGRHTFEFSSDDEKPTPIAKQTTVEAVPVVNIAHLSFEDIWGKLVTHPVGADSSVKIDLVKILRAEYIVSLQFFSDMRVFANDLVSKGPVSPQYYYDNIMAVALQLGSLASVFIKELDDILPSHISNCLFSLVRPEEYSTQTAAIDCASILGINFMDTSREMVGLLQQFLTTSSSIFDAPEATRIQLRAVERLAQLLMHLPNGEDVAMSTIYALLNTLYSHNSTVKDKIPVDAQSILIQENVIHAISKIALVFESEKITPLAISMLAQQIRHHTPRLDCGIVSCLTDMAFSGSLASFNDITQIFSSLAKRSISNDHKATSKELSETVYSCLMRLAQTIKGRPEFYHSYMVSLLRLFVDKGLQIQSFEHASKRGQSKINSLSTSLGQLLPILGQLLSHDDFQPHIKPSKEDVKLFRDAWFNCILFEFVKDSPWYRKWGDAMAAIARKTPAFVSGDHSGDAYLEGELEYNSVLPRSTLDAQKTAMRATLTSFLPGQTVAIKNLSSAKVVFLLSVYHVETLRCRQGDCAFILQYFMNSGVNDTGLSTCLEAIADQVINVFISESQSKVLAHSSDDTVRQQVRKLVIGCAHRLKRVSSLSAKWVHRLISAFPQFMCDKALLALVLEVSDLLWTSCENELTDEYCPEYSFTSTKVGVTINLPDSYPYRRELLSKFLDLTRRWIAVAMANSPQEVDALLQDYLAQTEKVHTGISRVHMGRILAARAGRDLTKDQNSFENLNNVPGAILDNSSVFFQEFSSRRRFQGEIGGMETFSTVATQQSGTVLQSQLPALRDSLQKMAEQVKNNQFVNNNDLTNALHRAVSALVSLDQMEEELVKLVAWIPVYLFTPDSLKIGTSVWSWLITEKPELEKRLMTEVAAGWVWTCQQQKGLFSPLLNAEDPFRVRMEYAPTDKKARQKSYKIASYLFAPHLIWIEFLSSRFQATRYRSADMVDIFTRLLQLTFAGSHKMSTNPLAREGRFQLSLLGLRLIHSNRMEAVVEYKLRQALYTNALTWYELSPRWSFGGNRMLSKAETRVMKEFAAALEQDKLLLDHVVSSINTGGKVTAGADYLICDKLNRDAIIRNHSQSRRLLLLLNENELNRLGVWSTPLLMNSGATPEVNTQEKSLSEEAWRSIVRFAWSVSPSLALQLIARFKNSFILSELGQLLARDPFAAIHDSDAIQVLLGEGSFRYSTIQLKYLLYWQVVPSITAISYFQPAYHNNPMVLQYAMRSLEHSPVEVVFFYVPQIVQALRHDDLGYVEKYIMRAARASQLFAHQIIWNMKANMYKDNNSEVPDSLKPTLDRIISKIVNGLSGEDKAFYEREFTFFNQVTSISGTLQPLVKKTKPEKKKKIDEEMAKIVVDVGVYLPSNPDGVVVDIDKMSGRPLQSHAKTPFMATFKVRKTRESSTLGKAIMKRGEGEVDEEDSGPKTYDVWQSAIFKVGDDCRQDVLAIQLIAVFKNIFTSVGLDLYLFPYRIVATAPGCGMIDVIPNSISRDQLGREKVNNLQDYFLTKYGSVDSIAYQRARNNFIQSVASYSVISYLLQFKDRHNGNIMIDDDGHVIHIDFGFILDISPGGINFESSPFKLTTEMIQIMGMSVEDQGYRWFCELCIKAYLASRPHAEKIIQLVALMLESGLPCFKGETIKRLRSRFQLDRSERAAAEFMKEKVDESHLNKRTVLYDSFQKAQNGIPY</sequence>
<dbReference type="InterPro" id="IPR001263">
    <property type="entry name" value="PI3K_accessory_dom"/>
</dbReference>
<dbReference type="InterPro" id="IPR016024">
    <property type="entry name" value="ARM-type_fold"/>
</dbReference>
<dbReference type="Gene3D" id="1.25.10.10">
    <property type="entry name" value="Leucine-rich Repeat Variant"/>
    <property type="match status" value="1"/>
</dbReference>